<sequence length="57" mass="6847">MFNIENLKIGEIQFMITKIRNDGRRVKEIRIPQESMGSSDKEERSKHSRREDREIIT</sequence>
<organism evidence="2">
    <name type="scientific">Siphoviridae sp. ctxc31</name>
    <dbReference type="NCBI Taxonomy" id="2826520"/>
    <lineage>
        <taxon>Viruses</taxon>
        <taxon>Duplodnaviria</taxon>
        <taxon>Heunggongvirae</taxon>
        <taxon>Uroviricota</taxon>
        <taxon>Caudoviricetes</taxon>
    </lineage>
</organism>
<dbReference type="EMBL" id="BK014938">
    <property type="protein sequence ID" value="DAD83539.1"/>
    <property type="molecule type" value="Genomic_DNA"/>
</dbReference>
<name>A0A8S5MNP4_9CAUD</name>
<reference evidence="2" key="1">
    <citation type="journal article" date="2021" name="Proc. Natl. Acad. Sci. U.S.A.">
        <title>A Catalog of Tens of Thousands of Viruses from Human Metagenomes Reveals Hidden Associations with Chronic Diseases.</title>
        <authorList>
            <person name="Tisza M.J."/>
            <person name="Buck C.B."/>
        </authorList>
    </citation>
    <scope>NUCLEOTIDE SEQUENCE</scope>
    <source>
        <strain evidence="2">Ctxc31</strain>
    </source>
</reference>
<accession>A0A8S5MNP4</accession>
<evidence type="ECO:0000256" key="1">
    <source>
        <dbReference type="SAM" id="MobiDB-lite"/>
    </source>
</evidence>
<protein>
    <submittedName>
        <fullName evidence="2">Uncharacterized protein</fullName>
    </submittedName>
</protein>
<proteinExistence type="predicted"/>
<feature type="compositionally biased region" description="Basic and acidic residues" evidence="1">
    <location>
        <begin position="39"/>
        <end position="57"/>
    </location>
</feature>
<evidence type="ECO:0000313" key="2">
    <source>
        <dbReference type="EMBL" id="DAD83539.1"/>
    </source>
</evidence>
<feature type="region of interest" description="Disordered" evidence="1">
    <location>
        <begin position="27"/>
        <end position="57"/>
    </location>
</feature>